<keyword evidence="2" id="KW-0378">Hydrolase</keyword>
<dbReference type="InterPro" id="IPR050266">
    <property type="entry name" value="AB_hydrolase_sf"/>
</dbReference>
<dbReference type="InterPro" id="IPR000639">
    <property type="entry name" value="Epox_hydrolase-like"/>
</dbReference>
<reference evidence="3" key="1">
    <citation type="submission" date="2023-07" db="EMBL/GenBank/DDBJ databases">
        <title>Duganella aceri sp. nov., isolated from tree sap.</title>
        <authorList>
            <person name="Kim I.S."/>
        </authorList>
    </citation>
    <scope>NUCLEOTIDE SEQUENCE [LARGE SCALE GENOMIC DNA]</scope>
    <source>
        <strain evidence="3">SAP-35</strain>
    </source>
</reference>
<dbReference type="SUPFAM" id="SSF53474">
    <property type="entry name" value="alpha/beta-Hydrolases"/>
    <property type="match status" value="1"/>
</dbReference>
<dbReference type="Proteomes" id="UP000666369">
    <property type="component" value="Unassembled WGS sequence"/>
</dbReference>
<evidence type="ECO:0000313" key="3">
    <source>
        <dbReference type="Proteomes" id="UP000666369"/>
    </source>
</evidence>
<comment type="caution">
    <text evidence="2">The sequence shown here is derived from an EMBL/GenBank/DDBJ whole genome shotgun (WGS) entry which is preliminary data.</text>
</comment>
<protein>
    <submittedName>
        <fullName evidence="2">Alpha/beta hydrolase</fullName>
    </submittedName>
</protein>
<proteinExistence type="predicted"/>
<feature type="domain" description="AB hydrolase-1" evidence="1">
    <location>
        <begin position="29"/>
        <end position="280"/>
    </location>
</feature>
<gene>
    <name evidence="2" type="ORF">GW587_05635</name>
</gene>
<dbReference type="PANTHER" id="PTHR43798">
    <property type="entry name" value="MONOACYLGLYCEROL LIPASE"/>
    <property type="match status" value="1"/>
</dbReference>
<organism evidence="2 3">
    <name type="scientific">Duganella aceris</name>
    <dbReference type="NCBI Taxonomy" id="2703883"/>
    <lineage>
        <taxon>Bacteria</taxon>
        <taxon>Pseudomonadati</taxon>
        <taxon>Pseudomonadota</taxon>
        <taxon>Betaproteobacteria</taxon>
        <taxon>Burkholderiales</taxon>
        <taxon>Oxalobacteraceae</taxon>
        <taxon>Telluria group</taxon>
        <taxon>Duganella</taxon>
    </lineage>
</organism>
<name>A0ABX0FGQ9_9BURK</name>
<sequence length="289" mass="31982">MSNHPHFEEHRVDRGQGNIYVRDYAGSGPAFVMMHGFPDNLHIYDELVPHLVAGGRRVVTFDFLGFGASDKPAGARYSFAQQVGDLHAVVQALHLDKIIPVAHDSSGPAALNYAVDYPQHVAGVVVLNALYGEAPTLKHPELIQLFATPELKALTGKILQTPQQFAWVLNFQRDKFQEGLNESQKDLYVNFLGPLIDGNFRNQPSSGPAFAQMTGQLFAEEARNTLRRDEVRALQVPVQLIWGETDPYLNTGVAEDILSHLQNGQLHKLPAGHWVQLDAPQQVAALMLK</sequence>
<dbReference type="InterPro" id="IPR029058">
    <property type="entry name" value="AB_hydrolase_fold"/>
</dbReference>
<dbReference type="Pfam" id="PF00561">
    <property type="entry name" value="Abhydrolase_1"/>
    <property type="match status" value="1"/>
</dbReference>
<keyword evidence="3" id="KW-1185">Reference proteome</keyword>
<dbReference type="GO" id="GO:0016787">
    <property type="term" value="F:hydrolase activity"/>
    <property type="evidence" value="ECO:0007669"/>
    <property type="project" value="UniProtKB-KW"/>
</dbReference>
<dbReference type="InterPro" id="IPR000073">
    <property type="entry name" value="AB_hydrolase_1"/>
</dbReference>
<dbReference type="RefSeq" id="WP_166099726.1">
    <property type="nucleotide sequence ID" value="NZ_JAADJT010000002.1"/>
</dbReference>
<accession>A0ABX0FGQ9</accession>
<dbReference type="Gene3D" id="3.40.50.1820">
    <property type="entry name" value="alpha/beta hydrolase"/>
    <property type="match status" value="1"/>
</dbReference>
<dbReference type="EMBL" id="JAADJT010000002">
    <property type="protein sequence ID" value="NGZ83741.1"/>
    <property type="molecule type" value="Genomic_DNA"/>
</dbReference>
<dbReference type="PRINTS" id="PR00412">
    <property type="entry name" value="EPOXHYDRLASE"/>
</dbReference>
<evidence type="ECO:0000259" key="1">
    <source>
        <dbReference type="Pfam" id="PF00561"/>
    </source>
</evidence>
<evidence type="ECO:0000313" key="2">
    <source>
        <dbReference type="EMBL" id="NGZ83741.1"/>
    </source>
</evidence>
<dbReference type="PANTHER" id="PTHR43798:SF33">
    <property type="entry name" value="HYDROLASE, PUTATIVE (AFU_ORTHOLOGUE AFUA_2G14860)-RELATED"/>
    <property type="match status" value="1"/>
</dbReference>